<name>A0A8X7W1D4_BRACI</name>
<evidence type="ECO:0000313" key="3">
    <source>
        <dbReference type="Proteomes" id="UP000886595"/>
    </source>
</evidence>
<dbReference type="Proteomes" id="UP000886595">
    <property type="component" value="Unassembled WGS sequence"/>
</dbReference>
<dbReference type="EMBL" id="JAAMPC010000003">
    <property type="protein sequence ID" value="KAG2320750.1"/>
    <property type="molecule type" value="Genomic_DNA"/>
</dbReference>
<sequence length="71" mass="7743">MDRLNHSSVNEKSIAGAEDLDAKKGKDEHGDLKPASIAEAKEIFFTKLSQSKDTALEEKGLLDHKGNFSIS</sequence>
<dbReference type="AlphaFoldDB" id="A0A8X7W1D4"/>
<keyword evidence="3" id="KW-1185">Reference proteome</keyword>
<accession>A0A8X7W1D4</accession>
<feature type="compositionally biased region" description="Basic and acidic residues" evidence="1">
    <location>
        <begin position="54"/>
        <end position="71"/>
    </location>
</feature>
<feature type="region of interest" description="Disordered" evidence="1">
    <location>
        <begin position="51"/>
        <end position="71"/>
    </location>
</feature>
<feature type="compositionally biased region" description="Basic and acidic residues" evidence="1">
    <location>
        <begin position="20"/>
        <end position="32"/>
    </location>
</feature>
<comment type="caution">
    <text evidence="2">The sequence shown here is derived from an EMBL/GenBank/DDBJ whole genome shotgun (WGS) entry which is preliminary data.</text>
</comment>
<protein>
    <submittedName>
        <fullName evidence="2">Uncharacterized protein</fullName>
    </submittedName>
</protein>
<feature type="region of interest" description="Disordered" evidence="1">
    <location>
        <begin position="1"/>
        <end position="34"/>
    </location>
</feature>
<evidence type="ECO:0000256" key="1">
    <source>
        <dbReference type="SAM" id="MobiDB-lite"/>
    </source>
</evidence>
<reference evidence="2 3" key="1">
    <citation type="submission" date="2020-02" db="EMBL/GenBank/DDBJ databases">
        <authorList>
            <person name="Ma Q."/>
            <person name="Huang Y."/>
            <person name="Song X."/>
            <person name="Pei D."/>
        </authorList>
    </citation>
    <scope>NUCLEOTIDE SEQUENCE [LARGE SCALE GENOMIC DNA]</scope>
    <source>
        <strain evidence="2">Sxm20200214</strain>
        <tissue evidence="2">Leaf</tissue>
    </source>
</reference>
<evidence type="ECO:0000313" key="2">
    <source>
        <dbReference type="EMBL" id="KAG2320750.1"/>
    </source>
</evidence>
<gene>
    <name evidence="2" type="ORF">Bca52824_013963</name>
</gene>
<organism evidence="2 3">
    <name type="scientific">Brassica carinata</name>
    <name type="common">Ethiopian mustard</name>
    <name type="synonym">Abyssinian cabbage</name>
    <dbReference type="NCBI Taxonomy" id="52824"/>
    <lineage>
        <taxon>Eukaryota</taxon>
        <taxon>Viridiplantae</taxon>
        <taxon>Streptophyta</taxon>
        <taxon>Embryophyta</taxon>
        <taxon>Tracheophyta</taxon>
        <taxon>Spermatophyta</taxon>
        <taxon>Magnoliopsida</taxon>
        <taxon>eudicotyledons</taxon>
        <taxon>Gunneridae</taxon>
        <taxon>Pentapetalae</taxon>
        <taxon>rosids</taxon>
        <taxon>malvids</taxon>
        <taxon>Brassicales</taxon>
        <taxon>Brassicaceae</taxon>
        <taxon>Brassiceae</taxon>
        <taxon>Brassica</taxon>
    </lineage>
</organism>
<proteinExistence type="predicted"/>
<feature type="compositionally biased region" description="Polar residues" evidence="1">
    <location>
        <begin position="1"/>
        <end position="11"/>
    </location>
</feature>